<evidence type="ECO:0008006" key="4">
    <source>
        <dbReference type="Google" id="ProtNLM"/>
    </source>
</evidence>
<dbReference type="PANTHER" id="PTHR48449">
    <property type="entry name" value="DUF1985 DOMAIN-CONTAINING PROTEIN"/>
    <property type="match status" value="1"/>
</dbReference>
<evidence type="ECO:0000313" key="3">
    <source>
        <dbReference type="Proteomes" id="UP000827721"/>
    </source>
</evidence>
<feature type="compositionally biased region" description="Basic and acidic residues" evidence="1">
    <location>
        <begin position="352"/>
        <end position="372"/>
    </location>
</feature>
<keyword evidence="3" id="KW-1185">Reference proteome</keyword>
<comment type="caution">
    <text evidence="2">The sequence shown here is derived from an EMBL/GenBank/DDBJ whole genome shotgun (WGS) entry which is preliminary data.</text>
</comment>
<feature type="region of interest" description="Disordered" evidence="1">
    <location>
        <begin position="243"/>
        <end position="262"/>
    </location>
</feature>
<organism evidence="2 3">
    <name type="scientific">Xanthoceras sorbifolium</name>
    <dbReference type="NCBI Taxonomy" id="99658"/>
    <lineage>
        <taxon>Eukaryota</taxon>
        <taxon>Viridiplantae</taxon>
        <taxon>Streptophyta</taxon>
        <taxon>Embryophyta</taxon>
        <taxon>Tracheophyta</taxon>
        <taxon>Spermatophyta</taxon>
        <taxon>Magnoliopsida</taxon>
        <taxon>eudicotyledons</taxon>
        <taxon>Gunneridae</taxon>
        <taxon>Pentapetalae</taxon>
        <taxon>rosids</taxon>
        <taxon>malvids</taxon>
        <taxon>Sapindales</taxon>
        <taxon>Sapindaceae</taxon>
        <taxon>Xanthoceroideae</taxon>
        <taxon>Xanthoceras</taxon>
    </lineage>
</organism>
<gene>
    <name evidence="2" type="ORF">JRO89_XS07G0083100</name>
</gene>
<accession>A0ABQ8HT02</accession>
<dbReference type="EMBL" id="JAFEMO010000007">
    <property type="protein sequence ID" value="KAH7567501.1"/>
    <property type="molecule type" value="Genomic_DNA"/>
</dbReference>
<feature type="region of interest" description="Disordered" evidence="1">
    <location>
        <begin position="352"/>
        <end position="373"/>
    </location>
</feature>
<evidence type="ECO:0000256" key="1">
    <source>
        <dbReference type="SAM" id="MobiDB-lite"/>
    </source>
</evidence>
<evidence type="ECO:0000313" key="2">
    <source>
        <dbReference type="EMBL" id="KAH7567501.1"/>
    </source>
</evidence>
<sequence length="639" mass="73337">MDRNMSFSGVLAYELLLMEIWHDSPRDEKRFRLRQHIVQFSKVEFCLITRLKFDQISDTSAYADVLNDIHSKYFRKRTDVKVEDVKFLLKRGQYAIPHDALKLLLILMLQNFLYGSDDKTNIPSWARETKEAAIQPIRFCLGNVAWAIENEMADGIPRILRWKFSKRPDKGAIIPFLTESEAVVQQLEPSAIELGKPYYEGLMVFDDLFSEGEDIPGSGERADNRDFLETILMLSVRHIAASSGYTHHPPHPRRDDTYAPDYTHPSGPRQELRFIKCGISELLRVVAASHGPSSEALVNVEDGRPDDASHDDPIFTSADDDFQTPRAFPAMYMKYQQGNADGITPVQNPDITRETEVGGYTGKEDIPNDDNGRQMMEVYDLPTGRDVNEFVQTSAVPYSSNTFVVLTKMKAVGMKEERGLEHRCLYKRSWQLRSPYTDPFKKNKKLGSDGKYSFNPYQDANNLCLEKYYDFIETDTQKMNVNLLNPISGSWFKDMEKKGKWMEDTIPLGHILVVGEKAPNITQLTTIYKEKYQPDDMEPKAPKGFPFKNIDFGEATVAETIVRVDFPNQKLTLFNPKKQGVDPSICKAQLACLRIMLPNFLNKLGYYRNWHIIKELKKAMAFHVASYEDCPQQRQGYFN</sequence>
<protein>
    <recommendedName>
        <fullName evidence="4">DUF3893 domain-containing protein</fullName>
    </recommendedName>
</protein>
<dbReference type="PANTHER" id="PTHR48449:SF1">
    <property type="entry name" value="DUF1985 DOMAIN-CONTAINING PROTEIN"/>
    <property type="match status" value="1"/>
</dbReference>
<dbReference type="Proteomes" id="UP000827721">
    <property type="component" value="Unassembled WGS sequence"/>
</dbReference>
<name>A0ABQ8HT02_9ROSI</name>
<reference evidence="2 3" key="1">
    <citation type="submission" date="2021-02" db="EMBL/GenBank/DDBJ databases">
        <title>Plant Genome Project.</title>
        <authorList>
            <person name="Zhang R.-G."/>
        </authorList>
    </citation>
    <scope>NUCLEOTIDE SEQUENCE [LARGE SCALE GENOMIC DNA]</scope>
    <source>
        <tissue evidence="2">Leaves</tissue>
    </source>
</reference>
<proteinExistence type="predicted"/>